<gene>
    <name evidence="1" type="ORF">EQG61_05750</name>
</gene>
<dbReference type="AlphaFoldDB" id="A0A4Q1KA38"/>
<dbReference type="EMBL" id="SBKN01000002">
    <property type="protein sequence ID" value="RXR23469.1"/>
    <property type="molecule type" value="Genomic_DNA"/>
</dbReference>
<accession>A0A4Q1KA38</accession>
<dbReference type="Proteomes" id="UP000289857">
    <property type="component" value="Unassembled WGS sequence"/>
</dbReference>
<name>A0A4Q1KA38_9FLAO</name>
<organism evidence="1 2">
    <name type="scientific">Flavobacterium stagni</name>
    <dbReference type="NCBI Taxonomy" id="2506421"/>
    <lineage>
        <taxon>Bacteria</taxon>
        <taxon>Pseudomonadati</taxon>
        <taxon>Bacteroidota</taxon>
        <taxon>Flavobacteriia</taxon>
        <taxon>Flavobacteriales</taxon>
        <taxon>Flavobacteriaceae</taxon>
        <taxon>Flavobacterium</taxon>
    </lineage>
</organism>
<protein>
    <submittedName>
        <fullName evidence="1">Uncharacterized protein</fullName>
    </submittedName>
</protein>
<comment type="caution">
    <text evidence="1">The sequence shown here is derived from an EMBL/GenBank/DDBJ whole genome shotgun (WGS) entry which is preliminary data.</text>
</comment>
<evidence type="ECO:0000313" key="2">
    <source>
        <dbReference type="Proteomes" id="UP000289857"/>
    </source>
</evidence>
<dbReference type="RefSeq" id="WP_129460948.1">
    <property type="nucleotide sequence ID" value="NZ_SBKN01000002.1"/>
</dbReference>
<proteinExistence type="predicted"/>
<sequence>MGIFDIFKTSKKVEPSFMEIGNNKIPLRIIKGRIIDYKINEHKSYFDKSGNIVRFGDVEESEIDRIEPYLELTITLRTFEYDSFMKPNHHESKTNIYFIKNSMFENFNIGDIITYFGLFIKPGASWTDLILLNNSNNSVVKLYSPESINQYFFKDGLRNDIIEKEISDGISNLIQ</sequence>
<keyword evidence="2" id="KW-1185">Reference proteome</keyword>
<evidence type="ECO:0000313" key="1">
    <source>
        <dbReference type="EMBL" id="RXR23469.1"/>
    </source>
</evidence>
<reference evidence="2" key="1">
    <citation type="submission" date="2019-01" db="EMBL/GenBank/DDBJ databases">
        <title>Cytophagaceae bacterium strain CAR-16.</title>
        <authorList>
            <person name="Chen W.-M."/>
        </authorList>
    </citation>
    <scope>NUCLEOTIDE SEQUENCE [LARGE SCALE GENOMIC DNA]</scope>
    <source>
        <strain evidence="2">WWJ-16</strain>
    </source>
</reference>